<sequence>MECRRDLILLTICAILFFLYFNIHSLHITSTQNLASLASSRAAHEYGAANSTLGFAGIIAVSKDGSPRRDSLIHSANLTGLYVTIPHQPTWTDADVETIKSKNQSIISRGSAMAWLGHLNALKWFVESGLSSALIIEDDVDWDIHLRHHQVPLVASAFRNLLNTTLANTNDPYATLRHHSNSQTFWGDLTQWELIYLGHCGDYFDMKFWPELPHQKFMDESLLPLEQMHVETEEFLRDVGLKNKQRMVHKSKNPLCSFAYGVTRASAMRILAEFSTEEENHGTWAYDVRLLEACRDLGYKCWTSTPELFHHMDEHSSEITEVNGKPLFPLKDKTDGVNTPNIGCGARSEGFKTEDPQVVEYIKHMAAEPGLCLMNTLKIEGGKTISSLG</sequence>
<dbReference type="EMBL" id="MU007009">
    <property type="protein sequence ID" value="KAF2436869.1"/>
    <property type="molecule type" value="Genomic_DNA"/>
</dbReference>
<gene>
    <name evidence="2" type="ORF">EJ08DRAFT_644442</name>
</gene>
<dbReference type="Proteomes" id="UP000800235">
    <property type="component" value="Unassembled WGS sequence"/>
</dbReference>
<feature type="transmembrane region" description="Helical" evidence="1">
    <location>
        <begin position="7"/>
        <end position="23"/>
    </location>
</feature>
<protein>
    <recommendedName>
        <fullName evidence="4">Glycosyltransferase family 25 protein</fullName>
    </recommendedName>
</protein>
<dbReference type="OrthoDB" id="47375at2759"/>
<evidence type="ECO:0000313" key="3">
    <source>
        <dbReference type="Proteomes" id="UP000800235"/>
    </source>
</evidence>
<dbReference type="AlphaFoldDB" id="A0A9P4P251"/>
<accession>A0A9P4P251</accession>
<keyword evidence="1" id="KW-0812">Transmembrane</keyword>
<name>A0A9P4P251_9PEZI</name>
<evidence type="ECO:0000313" key="2">
    <source>
        <dbReference type="EMBL" id="KAF2436869.1"/>
    </source>
</evidence>
<comment type="caution">
    <text evidence="2">The sequence shown here is derived from an EMBL/GenBank/DDBJ whole genome shotgun (WGS) entry which is preliminary data.</text>
</comment>
<keyword evidence="3" id="KW-1185">Reference proteome</keyword>
<keyword evidence="1" id="KW-0472">Membrane</keyword>
<evidence type="ECO:0000256" key="1">
    <source>
        <dbReference type="SAM" id="Phobius"/>
    </source>
</evidence>
<organism evidence="2 3">
    <name type="scientific">Tothia fuscella</name>
    <dbReference type="NCBI Taxonomy" id="1048955"/>
    <lineage>
        <taxon>Eukaryota</taxon>
        <taxon>Fungi</taxon>
        <taxon>Dikarya</taxon>
        <taxon>Ascomycota</taxon>
        <taxon>Pezizomycotina</taxon>
        <taxon>Dothideomycetes</taxon>
        <taxon>Pleosporomycetidae</taxon>
        <taxon>Venturiales</taxon>
        <taxon>Cylindrosympodiaceae</taxon>
        <taxon>Tothia</taxon>
    </lineage>
</organism>
<reference evidence="2" key="1">
    <citation type="journal article" date="2020" name="Stud. Mycol.">
        <title>101 Dothideomycetes genomes: a test case for predicting lifestyles and emergence of pathogens.</title>
        <authorList>
            <person name="Haridas S."/>
            <person name="Albert R."/>
            <person name="Binder M."/>
            <person name="Bloem J."/>
            <person name="Labutti K."/>
            <person name="Salamov A."/>
            <person name="Andreopoulos B."/>
            <person name="Baker S."/>
            <person name="Barry K."/>
            <person name="Bills G."/>
            <person name="Bluhm B."/>
            <person name="Cannon C."/>
            <person name="Castanera R."/>
            <person name="Culley D."/>
            <person name="Daum C."/>
            <person name="Ezra D."/>
            <person name="Gonzalez J."/>
            <person name="Henrissat B."/>
            <person name="Kuo A."/>
            <person name="Liang C."/>
            <person name="Lipzen A."/>
            <person name="Lutzoni F."/>
            <person name="Magnuson J."/>
            <person name="Mondo S."/>
            <person name="Nolan M."/>
            <person name="Ohm R."/>
            <person name="Pangilinan J."/>
            <person name="Park H.-J."/>
            <person name="Ramirez L."/>
            <person name="Alfaro M."/>
            <person name="Sun H."/>
            <person name="Tritt A."/>
            <person name="Yoshinaga Y."/>
            <person name="Zwiers L.-H."/>
            <person name="Turgeon B."/>
            <person name="Goodwin S."/>
            <person name="Spatafora J."/>
            <person name="Crous P."/>
            <person name="Grigoriev I."/>
        </authorList>
    </citation>
    <scope>NUCLEOTIDE SEQUENCE</scope>
    <source>
        <strain evidence="2">CBS 130266</strain>
    </source>
</reference>
<keyword evidence="1" id="KW-1133">Transmembrane helix</keyword>
<evidence type="ECO:0008006" key="4">
    <source>
        <dbReference type="Google" id="ProtNLM"/>
    </source>
</evidence>
<proteinExistence type="predicted"/>